<dbReference type="RefSeq" id="WP_043941306.1">
    <property type="nucleotide sequence ID" value="NZ_JWHT01000031.1"/>
</dbReference>
<evidence type="ECO:0000313" key="6">
    <source>
        <dbReference type="Proteomes" id="UP000032289"/>
    </source>
</evidence>
<dbReference type="PROSITE" id="PS51898">
    <property type="entry name" value="TYR_RECOMBINASE"/>
    <property type="match status" value="1"/>
</dbReference>
<evidence type="ECO:0000259" key="4">
    <source>
        <dbReference type="PROSITE" id="PS51898"/>
    </source>
</evidence>
<keyword evidence="3" id="KW-0233">DNA recombination</keyword>
<evidence type="ECO:0000256" key="1">
    <source>
        <dbReference type="ARBA" id="ARBA00008857"/>
    </source>
</evidence>
<dbReference type="GO" id="GO:0003677">
    <property type="term" value="F:DNA binding"/>
    <property type="evidence" value="ECO:0007669"/>
    <property type="project" value="UniProtKB-KW"/>
</dbReference>
<dbReference type="PANTHER" id="PTHR30349">
    <property type="entry name" value="PHAGE INTEGRASE-RELATED"/>
    <property type="match status" value="1"/>
</dbReference>
<dbReference type="Gene3D" id="1.10.443.10">
    <property type="entry name" value="Intergrase catalytic core"/>
    <property type="match status" value="1"/>
</dbReference>
<dbReference type="PATRIC" id="fig|137591.24.peg.1306"/>
<dbReference type="Pfam" id="PF00589">
    <property type="entry name" value="Phage_integrase"/>
    <property type="match status" value="1"/>
</dbReference>
<evidence type="ECO:0000256" key="3">
    <source>
        <dbReference type="ARBA" id="ARBA00023172"/>
    </source>
</evidence>
<evidence type="ECO:0000256" key="2">
    <source>
        <dbReference type="ARBA" id="ARBA00023125"/>
    </source>
</evidence>
<dbReference type="CDD" id="cd01189">
    <property type="entry name" value="INT_ICEBs1_C_like"/>
    <property type="match status" value="1"/>
</dbReference>
<feature type="domain" description="Tyr recombinase" evidence="4">
    <location>
        <begin position="163"/>
        <end position="352"/>
    </location>
</feature>
<dbReference type="EMBL" id="JWHT01000031">
    <property type="protein sequence ID" value="KIU23955.1"/>
    <property type="molecule type" value="Genomic_DNA"/>
</dbReference>
<name>A0A0D1LVS1_9LACO</name>
<dbReference type="GO" id="GO:0006310">
    <property type="term" value="P:DNA recombination"/>
    <property type="evidence" value="ECO:0007669"/>
    <property type="project" value="UniProtKB-KW"/>
</dbReference>
<dbReference type="InterPro" id="IPR011010">
    <property type="entry name" value="DNA_brk_join_enz"/>
</dbReference>
<comment type="similarity">
    <text evidence="1">Belongs to the 'phage' integrase family.</text>
</comment>
<dbReference type="Gene3D" id="1.10.150.130">
    <property type="match status" value="1"/>
</dbReference>
<sequence length="360" mass="41653">MVSYRKRGSVWQYEISYKDIAGKYKKIRKSGFQRKSDAISAAAQIQSDHPNLNSAQSGKQLFSDYFEHWIYLYKKPSVSDITFIKYQNTLQHTKRLFKGIRLCDLSRTIYQQRINKFSETHSIRTVHTFHKQLKAALLDALDDKVISTDPTRKIVINGTLPRKQRMALDYKETKLLIEHLDLSELEDIIIYIAIVTGMRFAEILGLTPTDIDDHNNLISITKTWDYKFNSGFKPTKTKSSQRNILVDSQTIAEIKEFINKHHILDEIPIFVYDNHSIVSAEINKKLSSIMSSLNIPRIPFHGLRHTHASIMLYSGVNLLSVSKRLGHSNVTTTQQTYLHIIKEMEEQDDTKILTLLRSIK</sequence>
<dbReference type="InterPro" id="IPR002104">
    <property type="entry name" value="Integrase_catalytic"/>
</dbReference>
<dbReference type="PANTHER" id="PTHR30349:SF64">
    <property type="entry name" value="PROPHAGE INTEGRASE INTD-RELATED"/>
    <property type="match status" value="1"/>
</dbReference>
<accession>A0A0D1LVS1</accession>
<dbReference type="Proteomes" id="UP000032289">
    <property type="component" value="Unassembled WGS sequence"/>
</dbReference>
<organism evidence="5 6">
    <name type="scientific">Weissella cibaria</name>
    <dbReference type="NCBI Taxonomy" id="137591"/>
    <lineage>
        <taxon>Bacteria</taxon>
        <taxon>Bacillati</taxon>
        <taxon>Bacillota</taxon>
        <taxon>Bacilli</taxon>
        <taxon>Lactobacillales</taxon>
        <taxon>Lactobacillaceae</taxon>
        <taxon>Weissella</taxon>
    </lineage>
</organism>
<dbReference type="AlphaFoldDB" id="A0A0D1LVS1"/>
<keyword evidence="2" id="KW-0238">DNA-binding</keyword>
<reference evidence="5 6" key="1">
    <citation type="journal article" date="2015" name="Microbiology (Mosc.)">
        <title>Genomics of the Weissella cibaria species with an examination of its metabolic traits.</title>
        <authorList>
            <person name="Lynch K.M."/>
            <person name="Lucid A."/>
            <person name="Arendt E.K."/>
            <person name="Sleator R.D."/>
            <person name="Lucey B."/>
            <person name="Coffey A."/>
        </authorList>
    </citation>
    <scope>NUCLEOTIDE SEQUENCE [LARGE SCALE GENOMIC DNA]</scope>
    <source>
        <strain evidence="5 6">AB3b</strain>
    </source>
</reference>
<proteinExistence type="inferred from homology"/>
<dbReference type="Pfam" id="PF14657">
    <property type="entry name" value="Arm-DNA-bind_4"/>
    <property type="match status" value="1"/>
</dbReference>
<dbReference type="InterPro" id="IPR010998">
    <property type="entry name" value="Integrase_recombinase_N"/>
</dbReference>
<dbReference type="GO" id="GO:0015074">
    <property type="term" value="P:DNA integration"/>
    <property type="evidence" value="ECO:0007669"/>
    <property type="project" value="InterPro"/>
</dbReference>
<dbReference type="InterPro" id="IPR050090">
    <property type="entry name" value="Tyrosine_recombinase_XerCD"/>
</dbReference>
<evidence type="ECO:0000313" key="5">
    <source>
        <dbReference type="EMBL" id="KIU23955.1"/>
    </source>
</evidence>
<dbReference type="InterPro" id="IPR013762">
    <property type="entry name" value="Integrase-like_cat_sf"/>
</dbReference>
<gene>
    <name evidence="5" type="ORF">ab3b_01336</name>
</gene>
<dbReference type="InterPro" id="IPR028259">
    <property type="entry name" value="AP2-like_int_N"/>
</dbReference>
<protein>
    <submittedName>
        <fullName evidence="5">Integrase</fullName>
    </submittedName>
</protein>
<comment type="caution">
    <text evidence="5">The sequence shown here is derived from an EMBL/GenBank/DDBJ whole genome shotgun (WGS) entry which is preliminary data.</text>
</comment>
<dbReference type="SUPFAM" id="SSF56349">
    <property type="entry name" value="DNA breaking-rejoining enzymes"/>
    <property type="match status" value="1"/>
</dbReference>